<protein>
    <recommendedName>
        <fullName evidence="4">Putative pterin-4-alpha-carbinolamine dehydratase</fullName>
        <shortName evidence="4">PHS</shortName>
        <ecNumber evidence="4">4.2.1.96</ecNumber>
    </recommendedName>
    <alternativeName>
        <fullName evidence="4">4-alpha-hydroxy-tetrahydropterin dehydratase</fullName>
    </alternativeName>
    <alternativeName>
        <fullName evidence="4">Pterin carbinolamine dehydratase</fullName>
        <shortName evidence="4">PCD</shortName>
    </alternativeName>
</protein>
<comment type="similarity">
    <text evidence="2 4">Belongs to the pterin-4-alpha-carbinolamine dehydratase family.</text>
</comment>
<keyword evidence="3 4" id="KW-0456">Lyase</keyword>
<dbReference type="EMBL" id="BMGA01000007">
    <property type="protein sequence ID" value="GGA83504.1"/>
    <property type="molecule type" value="Genomic_DNA"/>
</dbReference>
<name>A0ABQ1HMR2_9FLAO</name>
<sequence length="92" mass="10566">MEVYSENTAQAFLSELTNWAFINSGIEKKFQFKNFNQALAFIVQVGLLAETRNHHPELFNVYNKVNIRLSTHDANGVTDKDFDLAKAIEKLF</sequence>
<proteinExistence type="inferred from homology"/>
<evidence type="ECO:0000313" key="6">
    <source>
        <dbReference type="Proteomes" id="UP000658793"/>
    </source>
</evidence>
<evidence type="ECO:0000256" key="3">
    <source>
        <dbReference type="ARBA" id="ARBA00023239"/>
    </source>
</evidence>
<evidence type="ECO:0000256" key="1">
    <source>
        <dbReference type="ARBA" id="ARBA00001554"/>
    </source>
</evidence>
<evidence type="ECO:0000256" key="4">
    <source>
        <dbReference type="HAMAP-Rule" id="MF_00434"/>
    </source>
</evidence>
<dbReference type="SUPFAM" id="SSF55248">
    <property type="entry name" value="PCD-like"/>
    <property type="match status" value="1"/>
</dbReference>
<dbReference type="NCBIfam" id="NF002017">
    <property type="entry name" value="PRK00823.1-2"/>
    <property type="match status" value="1"/>
</dbReference>
<dbReference type="PANTHER" id="PTHR12599">
    <property type="entry name" value="PTERIN-4-ALPHA-CARBINOLAMINE DEHYDRATASE"/>
    <property type="match status" value="1"/>
</dbReference>
<accession>A0ABQ1HMR2</accession>
<comment type="caution">
    <text evidence="5">The sequence shown here is derived from an EMBL/GenBank/DDBJ whole genome shotgun (WGS) entry which is preliminary data.</text>
</comment>
<dbReference type="Gene3D" id="3.30.1360.20">
    <property type="entry name" value="Transcriptional coactivator/pterin dehydratase"/>
    <property type="match status" value="1"/>
</dbReference>
<dbReference type="EC" id="4.2.1.96" evidence="4"/>
<dbReference type="Proteomes" id="UP000658793">
    <property type="component" value="Unassembled WGS sequence"/>
</dbReference>
<dbReference type="RefSeq" id="WP_188494699.1">
    <property type="nucleotide sequence ID" value="NZ_BMGA01000007.1"/>
</dbReference>
<dbReference type="InterPro" id="IPR036428">
    <property type="entry name" value="PCD_sf"/>
</dbReference>
<dbReference type="NCBIfam" id="NF002018">
    <property type="entry name" value="PRK00823.1-3"/>
    <property type="match status" value="1"/>
</dbReference>
<gene>
    <name evidence="5" type="ORF">GCM10008015_25430</name>
</gene>
<evidence type="ECO:0000313" key="5">
    <source>
        <dbReference type="EMBL" id="GGA83504.1"/>
    </source>
</evidence>
<keyword evidence="6" id="KW-1185">Reference proteome</keyword>
<reference evidence="6" key="1">
    <citation type="journal article" date="2019" name="Int. J. Syst. Evol. Microbiol.">
        <title>The Global Catalogue of Microorganisms (GCM) 10K type strain sequencing project: providing services to taxonomists for standard genome sequencing and annotation.</title>
        <authorList>
            <consortium name="The Broad Institute Genomics Platform"/>
            <consortium name="The Broad Institute Genome Sequencing Center for Infectious Disease"/>
            <person name="Wu L."/>
            <person name="Ma J."/>
        </authorList>
    </citation>
    <scope>NUCLEOTIDE SEQUENCE [LARGE SCALE GENOMIC DNA]</scope>
    <source>
        <strain evidence="6">CGMCC 1.12811</strain>
    </source>
</reference>
<evidence type="ECO:0000256" key="2">
    <source>
        <dbReference type="ARBA" id="ARBA00006472"/>
    </source>
</evidence>
<organism evidence="5 6">
    <name type="scientific">Flavobacterium palustre</name>
    <dbReference type="NCBI Taxonomy" id="1476463"/>
    <lineage>
        <taxon>Bacteria</taxon>
        <taxon>Pseudomonadati</taxon>
        <taxon>Bacteroidota</taxon>
        <taxon>Flavobacteriia</taxon>
        <taxon>Flavobacteriales</taxon>
        <taxon>Flavobacteriaceae</taxon>
        <taxon>Flavobacterium</taxon>
    </lineage>
</organism>
<dbReference type="InterPro" id="IPR001533">
    <property type="entry name" value="Pterin_deHydtase"/>
</dbReference>
<dbReference type="PANTHER" id="PTHR12599:SF0">
    <property type="entry name" value="PTERIN-4-ALPHA-CARBINOLAMINE DEHYDRATASE"/>
    <property type="match status" value="1"/>
</dbReference>
<dbReference type="Pfam" id="PF01329">
    <property type="entry name" value="Pterin_4a"/>
    <property type="match status" value="1"/>
</dbReference>
<dbReference type="HAMAP" id="MF_00434">
    <property type="entry name" value="Pterin_4_alpha"/>
    <property type="match status" value="1"/>
</dbReference>
<comment type="catalytic activity">
    <reaction evidence="1 4">
        <text>(4aS,6R)-4a-hydroxy-L-erythro-5,6,7,8-tetrahydrobiopterin = (6R)-L-erythro-6,7-dihydrobiopterin + H2O</text>
        <dbReference type="Rhea" id="RHEA:11920"/>
        <dbReference type="ChEBI" id="CHEBI:15377"/>
        <dbReference type="ChEBI" id="CHEBI:15642"/>
        <dbReference type="ChEBI" id="CHEBI:43120"/>
        <dbReference type="EC" id="4.2.1.96"/>
    </reaction>
</comment>